<dbReference type="InterPro" id="IPR028565">
    <property type="entry name" value="MHD"/>
</dbReference>
<feature type="domain" description="F-BAR" evidence="5">
    <location>
        <begin position="1"/>
        <end position="241"/>
    </location>
</feature>
<dbReference type="Pfam" id="PF10291">
    <property type="entry name" value="muHD"/>
    <property type="match status" value="1"/>
</dbReference>
<keyword evidence="2" id="KW-0175">Coiled coil</keyword>
<evidence type="ECO:0008006" key="8">
    <source>
        <dbReference type="Google" id="ProtNLM"/>
    </source>
</evidence>
<organism evidence="6 7">
    <name type="scientific">Basidiobolus ranarum</name>
    <dbReference type="NCBI Taxonomy" id="34480"/>
    <lineage>
        <taxon>Eukaryota</taxon>
        <taxon>Fungi</taxon>
        <taxon>Fungi incertae sedis</taxon>
        <taxon>Zoopagomycota</taxon>
        <taxon>Entomophthoromycotina</taxon>
        <taxon>Basidiobolomycetes</taxon>
        <taxon>Basidiobolales</taxon>
        <taxon>Basidiobolaceae</taxon>
        <taxon>Basidiobolus</taxon>
    </lineage>
</organism>
<proteinExistence type="predicted"/>
<feature type="domain" description="MHD" evidence="4">
    <location>
        <begin position="467"/>
        <end position="708"/>
    </location>
</feature>
<dbReference type="Proteomes" id="UP001479436">
    <property type="component" value="Unassembled WGS sequence"/>
</dbReference>
<evidence type="ECO:0000313" key="7">
    <source>
        <dbReference type="Proteomes" id="UP001479436"/>
    </source>
</evidence>
<name>A0ABR2VQN4_9FUNG</name>
<evidence type="ECO:0000259" key="5">
    <source>
        <dbReference type="PROSITE" id="PS51741"/>
    </source>
</evidence>
<dbReference type="SUPFAM" id="SSF103657">
    <property type="entry name" value="BAR/IMD domain-like"/>
    <property type="match status" value="1"/>
</dbReference>
<dbReference type="PROSITE" id="PS51741">
    <property type="entry name" value="F_BAR"/>
    <property type="match status" value="1"/>
</dbReference>
<dbReference type="PANTHER" id="PTHR23065:SF54">
    <property type="entry name" value="SUPPRESSOR OF YEAST PROFILIN DELETION"/>
    <property type="match status" value="1"/>
</dbReference>
<dbReference type="SUPFAM" id="SSF49447">
    <property type="entry name" value="Second domain of Mu2 adaptin subunit (ap50) of ap2 adaptor"/>
    <property type="match status" value="1"/>
</dbReference>
<sequence length="712" mass="80458">MSYVDSFLNDRPKDAYEILSSRLKEGKLVFEEVSEWFRERAQIEEIYAKSLAKLNSKRLTCEKYMCSFSKVWLTVLEETKEVADAHLELSKVIGEKISKPMKEYVVMDEQWSSIKTHEIPVIKIVKEYDERLLRVTRARKIAEKEKTVGKKAATSIIKSLTKSKEPKLDDCQKALDETVHRWSTEAPALIEKYNQIDRSRLESLKQYMTTYEASLAVLCQNQLKTYEKNSKVVEDFDVSLEMEEFCSTKKRGIEPIASASDLSLGYYNTNTSKSSMNDVQSIKTVHTDVSTNNGEGSNGISRTPTIVIDEEGFSVPPPDNSIWNQPPSSAIEEVENLDDEEDLNQIPETPRMKIDIKDDAITEAPEEADKALTRVSTTLRLQKNTTKQTARGRRETKRGVSTIEWDSSPTESFPSSPSSMYFDSGKNDFNFSNPSSLRGFNSSLSPRGDNLNARFSVINNPAFFIAEQPLQVRVTETLNVLLLPSGDISKVFITGDIAVRGNYNDDSPLKLVVNGYEDLEKKVLNYKHIKADAEEGVYSLDNLSQLNNQEGALVLKYQAKIDSDRINQYVPLLLKSAWKCEENLTSLVVQYGPNPDFLAQKETWAIKNLSFVLPVINTTNVQSKPTGVWSNEKQRLLWRVDDLNSGDEGQKLLARFETTTKGIPTSIAAKFAFYGDSVSGTKVHLKSQRENIFVQTEYRVNTGKYILTPPTS</sequence>
<dbReference type="PANTHER" id="PTHR23065">
    <property type="entry name" value="PROLINE-SERINE-THREONINE PHOSPHATASE INTERACTING PROTEIN 1"/>
    <property type="match status" value="1"/>
</dbReference>
<evidence type="ECO:0000313" key="6">
    <source>
        <dbReference type="EMBL" id="KAK9692661.1"/>
    </source>
</evidence>
<dbReference type="InterPro" id="IPR031160">
    <property type="entry name" value="F_BAR_dom"/>
</dbReference>
<dbReference type="Pfam" id="PF00611">
    <property type="entry name" value="FCH"/>
    <property type="match status" value="1"/>
</dbReference>
<comment type="caution">
    <text evidence="6">The sequence shown here is derived from an EMBL/GenBank/DDBJ whole genome shotgun (WGS) entry which is preliminary data.</text>
</comment>
<protein>
    <recommendedName>
        <fullName evidence="8">MHD domain-containing protein</fullName>
    </recommendedName>
</protein>
<evidence type="ECO:0000256" key="3">
    <source>
        <dbReference type="SAM" id="MobiDB-lite"/>
    </source>
</evidence>
<evidence type="ECO:0000256" key="2">
    <source>
        <dbReference type="PROSITE-ProRule" id="PRU01077"/>
    </source>
</evidence>
<feature type="region of interest" description="Disordered" evidence="3">
    <location>
        <begin position="383"/>
        <end position="418"/>
    </location>
</feature>
<dbReference type="SMART" id="SM00055">
    <property type="entry name" value="FCH"/>
    <property type="match status" value="1"/>
</dbReference>
<evidence type="ECO:0000256" key="1">
    <source>
        <dbReference type="ARBA" id="ARBA00022583"/>
    </source>
</evidence>
<dbReference type="PROSITE" id="PS51072">
    <property type="entry name" value="MHD"/>
    <property type="match status" value="1"/>
</dbReference>
<feature type="compositionally biased region" description="Low complexity" evidence="3">
    <location>
        <begin position="407"/>
        <end position="418"/>
    </location>
</feature>
<dbReference type="InterPro" id="IPR036168">
    <property type="entry name" value="AP2_Mu_C_sf"/>
</dbReference>
<dbReference type="InterPro" id="IPR018808">
    <property type="entry name" value="Muniscin_C"/>
</dbReference>
<dbReference type="InterPro" id="IPR027267">
    <property type="entry name" value="AH/BAR_dom_sf"/>
</dbReference>
<keyword evidence="7" id="KW-1185">Reference proteome</keyword>
<dbReference type="Gene3D" id="1.20.1270.60">
    <property type="entry name" value="Arfaptin homology (AH) domain/BAR domain"/>
    <property type="match status" value="1"/>
</dbReference>
<dbReference type="InterPro" id="IPR001060">
    <property type="entry name" value="FCH_dom"/>
</dbReference>
<dbReference type="EMBL" id="JASJQH010008442">
    <property type="protein sequence ID" value="KAK9692661.1"/>
    <property type="molecule type" value="Genomic_DNA"/>
</dbReference>
<accession>A0ABR2VQN4</accession>
<keyword evidence="1" id="KW-0254">Endocytosis</keyword>
<reference evidence="6 7" key="1">
    <citation type="submission" date="2023-04" db="EMBL/GenBank/DDBJ databases">
        <title>Genome of Basidiobolus ranarum AG-B5.</title>
        <authorList>
            <person name="Stajich J.E."/>
            <person name="Carter-House D."/>
            <person name="Gryganskyi A."/>
        </authorList>
    </citation>
    <scope>NUCLEOTIDE SEQUENCE [LARGE SCALE GENOMIC DNA]</scope>
    <source>
        <strain evidence="6 7">AG-B5</strain>
    </source>
</reference>
<gene>
    <name evidence="6" type="ORF">K7432_014234</name>
</gene>
<evidence type="ECO:0000259" key="4">
    <source>
        <dbReference type="PROSITE" id="PS51072"/>
    </source>
</evidence>